<reference evidence="1" key="1">
    <citation type="journal article" date="2014" name="Front. Microbiol.">
        <title>High frequency of phylogenetically diverse reductive dehalogenase-homologous genes in deep subseafloor sedimentary metagenomes.</title>
        <authorList>
            <person name="Kawai M."/>
            <person name="Futagami T."/>
            <person name="Toyoda A."/>
            <person name="Takaki Y."/>
            <person name="Nishi S."/>
            <person name="Hori S."/>
            <person name="Arai W."/>
            <person name="Tsubouchi T."/>
            <person name="Morono Y."/>
            <person name="Uchiyama I."/>
            <person name="Ito T."/>
            <person name="Fujiyama A."/>
            <person name="Inagaki F."/>
            <person name="Takami H."/>
        </authorList>
    </citation>
    <scope>NUCLEOTIDE SEQUENCE</scope>
    <source>
        <strain evidence="1">Expedition CK06-06</strain>
    </source>
</reference>
<organism evidence="1">
    <name type="scientific">marine sediment metagenome</name>
    <dbReference type="NCBI Taxonomy" id="412755"/>
    <lineage>
        <taxon>unclassified sequences</taxon>
        <taxon>metagenomes</taxon>
        <taxon>ecological metagenomes</taxon>
    </lineage>
</organism>
<dbReference type="GO" id="GO:0031250">
    <property type="term" value="C:anaerobic ribonucleoside-triphosphate reductase complex"/>
    <property type="evidence" value="ECO:0007669"/>
    <property type="project" value="TreeGrafter"/>
</dbReference>
<accession>X0W5D2</accession>
<dbReference type="EMBL" id="BARS01020491">
    <property type="protein sequence ID" value="GAG07916.1"/>
    <property type="molecule type" value="Genomic_DNA"/>
</dbReference>
<dbReference type="PANTHER" id="PTHR21075:SF0">
    <property type="entry name" value="ANAEROBIC RIBONUCLEOSIDE-TRIPHOSPHATE REDUCTASE"/>
    <property type="match status" value="1"/>
</dbReference>
<dbReference type="Gene3D" id="3.20.70.20">
    <property type="match status" value="1"/>
</dbReference>
<dbReference type="PANTHER" id="PTHR21075">
    <property type="entry name" value="ANAEROBIC RIBONUCLEOSIDE-TRIPHOSPHATE REDUCTASE"/>
    <property type="match status" value="1"/>
</dbReference>
<dbReference type="GO" id="GO:0006260">
    <property type="term" value="P:DNA replication"/>
    <property type="evidence" value="ECO:0007669"/>
    <property type="project" value="InterPro"/>
</dbReference>
<dbReference type="SUPFAM" id="SSF51998">
    <property type="entry name" value="PFL-like glycyl radical enzymes"/>
    <property type="match status" value="1"/>
</dbReference>
<feature type="non-terminal residue" evidence="1">
    <location>
        <position position="1"/>
    </location>
</feature>
<dbReference type="AlphaFoldDB" id="X0W5D2"/>
<dbReference type="InterPro" id="IPR012833">
    <property type="entry name" value="NrdD"/>
</dbReference>
<dbReference type="GO" id="GO:0008998">
    <property type="term" value="F:ribonucleoside-triphosphate reductase (thioredoxin) activity"/>
    <property type="evidence" value="ECO:0007669"/>
    <property type="project" value="InterPro"/>
</dbReference>
<dbReference type="GO" id="GO:0004748">
    <property type="term" value="F:ribonucleoside-diphosphate reductase activity, thioredoxin disulfide as acceptor"/>
    <property type="evidence" value="ECO:0007669"/>
    <property type="project" value="TreeGrafter"/>
</dbReference>
<protein>
    <submittedName>
        <fullName evidence="1">Uncharacterized protein</fullName>
    </submittedName>
</protein>
<sequence>FARGVVKGDLEQSLALAKGKRDLPVYYSNGTHTYVGARIPFGRKLDIEHKFFPILSGGNIFHAWLGEASSDPEALYKLTQRICRHSQIGYFAYTKDLTICSSCNSTSAGLLDVCPSCGSSSVRWWSRITGYYSDVTGWNEGKRAELQERYRMSV</sequence>
<dbReference type="Pfam" id="PF13597">
    <property type="entry name" value="NRDD"/>
    <property type="match status" value="1"/>
</dbReference>
<comment type="caution">
    <text evidence="1">The sequence shown here is derived from an EMBL/GenBank/DDBJ whole genome shotgun (WGS) entry which is preliminary data.</text>
</comment>
<gene>
    <name evidence="1" type="ORF">S01H1_33037</name>
</gene>
<dbReference type="GO" id="GO:0009265">
    <property type="term" value="P:2'-deoxyribonucleotide biosynthetic process"/>
    <property type="evidence" value="ECO:0007669"/>
    <property type="project" value="TreeGrafter"/>
</dbReference>
<evidence type="ECO:0000313" key="1">
    <source>
        <dbReference type="EMBL" id="GAG07916.1"/>
    </source>
</evidence>
<name>X0W5D2_9ZZZZ</name>
<proteinExistence type="predicted"/>